<feature type="transmembrane region" description="Helical" evidence="8">
    <location>
        <begin position="232"/>
        <end position="250"/>
    </location>
</feature>
<keyword evidence="11" id="KW-1185">Reference proteome</keyword>
<dbReference type="InterPro" id="IPR003661">
    <property type="entry name" value="HisK_dim/P_dom"/>
</dbReference>
<evidence type="ECO:0000313" key="11">
    <source>
        <dbReference type="Proteomes" id="UP000264883"/>
    </source>
</evidence>
<evidence type="ECO:0000256" key="4">
    <source>
        <dbReference type="ARBA" id="ARBA00022679"/>
    </source>
</evidence>
<keyword evidence="6" id="KW-0902">Two-component regulatory system</keyword>
<gene>
    <name evidence="10" type="ORF">BEN51_03150</name>
</gene>
<dbReference type="RefSeq" id="WP_119864646.1">
    <property type="nucleotide sequence ID" value="NZ_CP016786.1"/>
</dbReference>
<dbReference type="InterPro" id="IPR036097">
    <property type="entry name" value="HisK_dim/P_sf"/>
</dbReference>
<dbReference type="KEGG" id="cia:BEN51_03150"/>
<dbReference type="InterPro" id="IPR004358">
    <property type="entry name" value="Sig_transdc_His_kin-like_C"/>
</dbReference>
<feature type="transmembrane region" description="Helical" evidence="8">
    <location>
        <begin position="109"/>
        <end position="130"/>
    </location>
</feature>
<feature type="transmembrane region" description="Helical" evidence="8">
    <location>
        <begin position="165"/>
        <end position="184"/>
    </location>
</feature>
<evidence type="ECO:0000256" key="6">
    <source>
        <dbReference type="ARBA" id="ARBA00023012"/>
    </source>
</evidence>
<feature type="coiled-coil region" evidence="7">
    <location>
        <begin position="258"/>
        <end position="292"/>
    </location>
</feature>
<keyword evidence="8" id="KW-0812">Transmembrane</keyword>
<name>A0A343JAF1_9CLOT</name>
<keyword evidence="7" id="KW-0175">Coiled coil</keyword>
<dbReference type="SUPFAM" id="SSF55874">
    <property type="entry name" value="ATPase domain of HSP90 chaperone/DNA topoisomerase II/histidine kinase"/>
    <property type="match status" value="1"/>
</dbReference>
<dbReference type="Gene3D" id="1.10.287.130">
    <property type="match status" value="1"/>
</dbReference>
<dbReference type="OrthoDB" id="9813394at2"/>
<sequence>MNYSNFREKIYYTDKKELITYIIFSSFFLLAYYFSMKNLEVIFFNILFDLLKLFLLTCSVVAFILSCHLKALTKLQVYFIVQVFFLTICIILILLFHTQFQNIKNILRVIVYAGDYKIVNLYYAIHFYFIEKYRRILNNNNIYLETGVAFLGLCLFLIIKTMVGARLIAIFANIIAIILIYGAYKYTNLSIASFKKGIDIFDFNLVIFTIKVIFTLINYFIDINIFVSSLSMLQYAVFISSVLLVITHIVENNYSFVFKEIETNKKKLEEINNEIIKNNIKLQEKYERLNEKHRFFKEFIQRLSNPIVVINKNFRIFYCNDSFLSITNNKVLKNVINKRIENYLQFDYSIYEAVKKNKKIIITNIEKANKKYEAQLIYTEDEEFNYIISLNDLTEELMLIAMQEELKSIQSKELIRSNFLSNISHDIKVPVNIIHSATQLENVFVNKKDIDSIKKYNSISKKNCLTLSELTNNLIDISKIDTENLEANLEADNIVEFIEDYLLNISDYLKNNGIDLVFDTNEEEVIINFDKEMMKRILLNLVSNSLKFTNKGGCIFINIKSNEDSVIIEFKDNGIGMSEDFISKAFSKYTMENRKETKHGGYGIGLYVIYNLVKAQKGDIELKSTMGKGSAFIIRLNK</sequence>
<evidence type="ECO:0000256" key="1">
    <source>
        <dbReference type="ARBA" id="ARBA00000085"/>
    </source>
</evidence>
<evidence type="ECO:0000259" key="9">
    <source>
        <dbReference type="PROSITE" id="PS50109"/>
    </source>
</evidence>
<feature type="domain" description="Histidine kinase" evidence="9">
    <location>
        <begin position="422"/>
        <end position="638"/>
    </location>
</feature>
<feature type="transmembrane region" description="Helical" evidence="8">
    <location>
        <begin position="18"/>
        <end position="35"/>
    </location>
</feature>
<dbReference type="PROSITE" id="PS50109">
    <property type="entry name" value="HIS_KIN"/>
    <property type="match status" value="1"/>
</dbReference>
<feature type="transmembrane region" description="Helical" evidence="8">
    <location>
        <begin position="205"/>
        <end position="226"/>
    </location>
</feature>
<dbReference type="Proteomes" id="UP000264883">
    <property type="component" value="Chromosome"/>
</dbReference>
<keyword evidence="8" id="KW-0472">Membrane</keyword>
<protein>
    <recommendedName>
        <fullName evidence="2">histidine kinase</fullName>
        <ecNumber evidence="2">2.7.13.3</ecNumber>
    </recommendedName>
</protein>
<dbReference type="EMBL" id="CP016786">
    <property type="protein sequence ID" value="ASW42509.1"/>
    <property type="molecule type" value="Genomic_DNA"/>
</dbReference>
<dbReference type="Pfam" id="PF02518">
    <property type="entry name" value="HATPase_c"/>
    <property type="match status" value="1"/>
</dbReference>
<comment type="catalytic activity">
    <reaction evidence="1">
        <text>ATP + protein L-histidine = ADP + protein N-phospho-L-histidine.</text>
        <dbReference type="EC" id="2.7.13.3"/>
    </reaction>
</comment>
<evidence type="ECO:0000256" key="3">
    <source>
        <dbReference type="ARBA" id="ARBA00022553"/>
    </source>
</evidence>
<dbReference type="PANTHER" id="PTHR43047">
    <property type="entry name" value="TWO-COMPONENT HISTIDINE PROTEIN KINASE"/>
    <property type="match status" value="1"/>
</dbReference>
<keyword evidence="4" id="KW-0808">Transferase</keyword>
<dbReference type="GO" id="GO:0009927">
    <property type="term" value="F:histidine phosphotransfer kinase activity"/>
    <property type="evidence" value="ECO:0007669"/>
    <property type="project" value="TreeGrafter"/>
</dbReference>
<keyword evidence="8" id="KW-1133">Transmembrane helix</keyword>
<dbReference type="GO" id="GO:0000155">
    <property type="term" value="F:phosphorelay sensor kinase activity"/>
    <property type="evidence" value="ECO:0007669"/>
    <property type="project" value="InterPro"/>
</dbReference>
<dbReference type="GO" id="GO:0005886">
    <property type="term" value="C:plasma membrane"/>
    <property type="evidence" value="ECO:0007669"/>
    <property type="project" value="TreeGrafter"/>
</dbReference>
<dbReference type="PANTHER" id="PTHR43047:SF72">
    <property type="entry name" value="OSMOSENSING HISTIDINE PROTEIN KINASE SLN1"/>
    <property type="match status" value="1"/>
</dbReference>
<dbReference type="InterPro" id="IPR003594">
    <property type="entry name" value="HATPase_dom"/>
</dbReference>
<feature type="transmembrane region" description="Helical" evidence="8">
    <location>
        <begin position="41"/>
        <end position="65"/>
    </location>
</feature>
<feature type="transmembrane region" description="Helical" evidence="8">
    <location>
        <begin position="77"/>
        <end position="97"/>
    </location>
</feature>
<dbReference type="SMART" id="SM00388">
    <property type="entry name" value="HisKA"/>
    <property type="match status" value="1"/>
</dbReference>
<dbReference type="AlphaFoldDB" id="A0A343JAF1"/>
<dbReference type="Pfam" id="PF00512">
    <property type="entry name" value="HisKA"/>
    <property type="match status" value="1"/>
</dbReference>
<dbReference type="SMART" id="SM00387">
    <property type="entry name" value="HATPase_c"/>
    <property type="match status" value="1"/>
</dbReference>
<dbReference type="InterPro" id="IPR005467">
    <property type="entry name" value="His_kinase_dom"/>
</dbReference>
<dbReference type="Gene3D" id="3.30.450.20">
    <property type="entry name" value="PAS domain"/>
    <property type="match status" value="1"/>
</dbReference>
<proteinExistence type="predicted"/>
<accession>A0A343JAF1</accession>
<dbReference type="PRINTS" id="PR00344">
    <property type="entry name" value="BCTRLSENSOR"/>
</dbReference>
<dbReference type="SUPFAM" id="SSF47384">
    <property type="entry name" value="Homodimeric domain of signal transducing histidine kinase"/>
    <property type="match status" value="1"/>
</dbReference>
<dbReference type="Gene3D" id="3.30.565.10">
    <property type="entry name" value="Histidine kinase-like ATPase, C-terminal domain"/>
    <property type="match status" value="1"/>
</dbReference>
<dbReference type="CDD" id="cd00082">
    <property type="entry name" value="HisKA"/>
    <property type="match status" value="1"/>
</dbReference>
<evidence type="ECO:0000256" key="7">
    <source>
        <dbReference type="SAM" id="Coils"/>
    </source>
</evidence>
<evidence type="ECO:0000313" key="10">
    <source>
        <dbReference type="EMBL" id="ASW42509.1"/>
    </source>
</evidence>
<dbReference type="InterPro" id="IPR036890">
    <property type="entry name" value="HATPase_C_sf"/>
</dbReference>
<keyword evidence="5" id="KW-0418">Kinase</keyword>
<evidence type="ECO:0000256" key="2">
    <source>
        <dbReference type="ARBA" id="ARBA00012438"/>
    </source>
</evidence>
<organism evidence="10 11">
    <name type="scientific">Clostridium isatidis</name>
    <dbReference type="NCBI Taxonomy" id="182773"/>
    <lineage>
        <taxon>Bacteria</taxon>
        <taxon>Bacillati</taxon>
        <taxon>Bacillota</taxon>
        <taxon>Clostridia</taxon>
        <taxon>Eubacteriales</taxon>
        <taxon>Clostridiaceae</taxon>
        <taxon>Clostridium</taxon>
    </lineage>
</organism>
<keyword evidence="3" id="KW-0597">Phosphoprotein</keyword>
<dbReference type="EC" id="2.7.13.3" evidence="2"/>
<evidence type="ECO:0000256" key="5">
    <source>
        <dbReference type="ARBA" id="ARBA00022777"/>
    </source>
</evidence>
<feature type="transmembrane region" description="Helical" evidence="8">
    <location>
        <begin position="142"/>
        <end position="159"/>
    </location>
</feature>
<evidence type="ECO:0000256" key="8">
    <source>
        <dbReference type="SAM" id="Phobius"/>
    </source>
</evidence>
<reference evidence="10 11" key="1">
    <citation type="submission" date="2016-08" db="EMBL/GenBank/DDBJ databases">
        <title>Complete Genome Sequence Of The Indigo Reducing Clostridium isatidis DSM15098.</title>
        <authorList>
            <person name="Little G.T."/>
            <person name="Minton N.P."/>
        </authorList>
    </citation>
    <scope>NUCLEOTIDE SEQUENCE [LARGE SCALE GENOMIC DNA]</scope>
    <source>
        <strain evidence="10 11">DSM 15098</strain>
    </source>
</reference>